<reference evidence="1" key="1">
    <citation type="submission" date="2020-09" db="EMBL/GenBank/DDBJ databases">
        <title>Genome-Enabled Discovery of Anthraquinone Biosynthesis in Senna tora.</title>
        <authorList>
            <person name="Kang S.-H."/>
            <person name="Pandey R.P."/>
            <person name="Lee C.-M."/>
            <person name="Sim J.-S."/>
            <person name="Jeong J.-T."/>
            <person name="Choi B.-S."/>
            <person name="Jung M."/>
            <person name="Ginzburg D."/>
            <person name="Zhao K."/>
            <person name="Won S.Y."/>
            <person name="Oh T.-J."/>
            <person name="Yu Y."/>
            <person name="Kim N.-H."/>
            <person name="Lee O.R."/>
            <person name="Lee T.-H."/>
            <person name="Bashyal P."/>
            <person name="Kim T.-S."/>
            <person name="Lee W.-H."/>
            <person name="Kawkins C."/>
            <person name="Kim C.-K."/>
            <person name="Kim J.S."/>
            <person name="Ahn B.O."/>
            <person name="Rhee S.Y."/>
            <person name="Sohng J.K."/>
        </authorList>
    </citation>
    <scope>NUCLEOTIDE SEQUENCE</scope>
    <source>
        <tissue evidence="1">Leaf</tissue>
    </source>
</reference>
<dbReference type="EMBL" id="JAAIUW010000013">
    <property type="protein sequence ID" value="KAF7801227.1"/>
    <property type="molecule type" value="Genomic_DNA"/>
</dbReference>
<proteinExistence type="predicted"/>
<keyword evidence="2" id="KW-1185">Reference proteome</keyword>
<comment type="caution">
    <text evidence="1">The sequence shown here is derived from an EMBL/GenBank/DDBJ whole genome shotgun (WGS) entry which is preliminary data.</text>
</comment>
<gene>
    <name evidence="1" type="ORF">G2W53_040338</name>
</gene>
<name>A0A834SI33_9FABA</name>
<evidence type="ECO:0000313" key="2">
    <source>
        <dbReference type="Proteomes" id="UP000634136"/>
    </source>
</evidence>
<organism evidence="1 2">
    <name type="scientific">Senna tora</name>
    <dbReference type="NCBI Taxonomy" id="362788"/>
    <lineage>
        <taxon>Eukaryota</taxon>
        <taxon>Viridiplantae</taxon>
        <taxon>Streptophyta</taxon>
        <taxon>Embryophyta</taxon>
        <taxon>Tracheophyta</taxon>
        <taxon>Spermatophyta</taxon>
        <taxon>Magnoliopsida</taxon>
        <taxon>eudicotyledons</taxon>
        <taxon>Gunneridae</taxon>
        <taxon>Pentapetalae</taxon>
        <taxon>rosids</taxon>
        <taxon>fabids</taxon>
        <taxon>Fabales</taxon>
        <taxon>Fabaceae</taxon>
        <taxon>Caesalpinioideae</taxon>
        <taxon>Cassia clade</taxon>
        <taxon>Senna</taxon>
    </lineage>
</organism>
<sequence>MAARWKVHNDLFKSSVCGIKEHHSKVESRQKKEHWNEKGGILEWKNKGMALQHH</sequence>
<protein>
    <submittedName>
        <fullName evidence="1">Uncharacterized protein</fullName>
    </submittedName>
</protein>
<dbReference type="AlphaFoldDB" id="A0A834SI33"/>
<evidence type="ECO:0000313" key="1">
    <source>
        <dbReference type="EMBL" id="KAF7801227.1"/>
    </source>
</evidence>
<accession>A0A834SI33</accession>
<dbReference type="Proteomes" id="UP000634136">
    <property type="component" value="Unassembled WGS sequence"/>
</dbReference>